<gene>
    <name evidence="3" type="ORF">NVS89_02695</name>
</gene>
<dbReference type="EMBL" id="JANTHZ010000001">
    <property type="protein sequence ID" value="MCS0493990.1"/>
    <property type="molecule type" value="Genomic_DNA"/>
</dbReference>
<accession>A0A9X2P9T8</accession>
<comment type="caution">
    <text evidence="3">The sequence shown here is derived from an EMBL/GenBank/DDBJ whole genome shotgun (WGS) entry which is preliminary data.</text>
</comment>
<name>A0A9X2P9T8_9HYPH</name>
<keyword evidence="2" id="KW-1133">Transmembrane helix</keyword>
<feature type="transmembrane region" description="Helical" evidence="2">
    <location>
        <begin position="32"/>
        <end position="57"/>
    </location>
</feature>
<evidence type="ECO:0000313" key="4">
    <source>
        <dbReference type="Proteomes" id="UP001151088"/>
    </source>
</evidence>
<dbReference type="RefSeq" id="WP_258730940.1">
    <property type="nucleotide sequence ID" value="NZ_JANTHZ010000001.1"/>
</dbReference>
<feature type="region of interest" description="Disordered" evidence="1">
    <location>
        <begin position="64"/>
        <end position="88"/>
    </location>
</feature>
<keyword evidence="2" id="KW-0472">Membrane</keyword>
<reference evidence="3" key="1">
    <citation type="submission" date="2022-08" db="EMBL/GenBank/DDBJ databases">
        <authorList>
            <person name="Li F."/>
        </authorList>
    </citation>
    <scope>NUCLEOTIDE SEQUENCE</scope>
    <source>
        <strain evidence="3">MQZ15Z-1</strain>
    </source>
</reference>
<dbReference type="AlphaFoldDB" id="A0A9X2P9T8"/>
<dbReference type="Proteomes" id="UP001151088">
    <property type="component" value="Unassembled WGS sequence"/>
</dbReference>
<protein>
    <submittedName>
        <fullName evidence="3">Uncharacterized protein</fullName>
    </submittedName>
</protein>
<organism evidence="3 4">
    <name type="scientific">Ancylobacter mangrovi</name>
    <dbReference type="NCBI Taxonomy" id="2972472"/>
    <lineage>
        <taxon>Bacteria</taxon>
        <taxon>Pseudomonadati</taxon>
        <taxon>Pseudomonadota</taxon>
        <taxon>Alphaproteobacteria</taxon>
        <taxon>Hyphomicrobiales</taxon>
        <taxon>Xanthobacteraceae</taxon>
        <taxon>Ancylobacter</taxon>
    </lineage>
</organism>
<evidence type="ECO:0000256" key="1">
    <source>
        <dbReference type="SAM" id="MobiDB-lite"/>
    </source>
</evidence>
<proteinExistence type="predicted"/>
<keyword evidence="4" id="KW-1185">Reference proteome</keyword>
<feature type="region of interest" description="Disordered" evidence="1">
    <location>
        <begin position="1"/>
        <end position="21"/>
    </location>
</feature>
<evidence type="ECO:0000313" key="3">
    <source>
        <dbReference type="EMBL" id="MCS0493990.1"/>
    </source>
</evidence>
<evidence type="ECO:0000256" key="2">
    <source>
        <dbReference type="SAM" id="Phobius"/>
    </source>
</evidence>
<keyword evidence="2" id="KW-0812">Transmembrane</keyword>
<sequence length="140" mass="14877">MSPARGHAPAEAGKPAYDKPAYEPRDVPVRGVIYALFGVFALMAFAGAVVALVLALIAHSRPPQRATALETARQEPPGPRLEVSPESDRRAIEAASRARLQGYGWADQPAGRVRIPIDRAMQMLARDGWPDSNGGGNAAP</sequence>